<evidence type="ECO:0000259" key="3">
    <source>
        <dbReference type="PROSITE" id="PS51462"/>
    </source>
</evidence>
<dbReference type="InterPro" id="IPR020084">
    <property type="entry name" value="NUDIX_hydrolase_CS"/>
</dbReference>
<dbReference type="CDD" id="cd18873">
    <property type="entry name" value="NUDIX_NadM_like"/>
    <property type="match status" value="1"/>
</dbReference>
<dbReference type="InterPro" id="IPR020476">
    <property type="entry name" value="Nudix_hydrolase"/>
</dbReference>
<dbReference type="PANTHER" id="PTHR43736:SF4">
    <property type="entry name" value="SLR1690 PROTEIN"/>
    <property type="match status" value="1"/>
</dbReference>
<dbReference type="PROSITE" id="PS51462">
    <property type="entry name" value="NUDIX"/>
    <property type="match status" value="1"/>
</dbReference>
<evidence type="ECO:0000256" key="1">
    <source>
        <dbReference type="ARBA" id="ARBA00022801"/>
    </source>
</evidence>
<name>A0A2I0R2S2_9FLAO</name>
<dbReference type="GO" id="GO:0016787">
    <property type="term" value="F:hydrolase activity"/>
    <property type="evidence" value="ECO:0007669"/>
    <property type="project" value="UniProtKB-KW"/>
</dbReference>
<comment type="similarity">
    <text evidence="2">Belongs to the Nudix hydrolase family.</text>
</comment>
<comment type="caution">
    <text evidence="4">The sequence shown here is derived from an EMBL/GenBank/DDBJ whole genome shotgun (WGS) entry which is preliminary data.</text>
</comment>
<gene>
    <name evidence="4" type="ORF">CW751_06855</name>
</gene>
<evidence type="ECO:0000313" key="4">
    <source>
        <dbReference type="EMBL" id="PKR80883.1"/>
    </source>
</evidence>
<feature type="domain" description="Nudix hydrolase" evidence="3">
    <location>
        <begin position="7"/>
        <end position="141"/>
    </location>
</feature>
<reference evidence="4 5" key="1">
    <citation type="submission" date="2017-12" db="EMBL/GenBank/DDBJ databases">
        <title>The draft genome sequence of Brumimicrobium saltpan LHR20.</title>
        <authorList>
            <person name="Do Z.-J."/>
            <person name="Luo H.-R."/>
        </authorList>
    </citation>
    <scope>NUCLEOTIDE SEQUENCE [LARGE SCALE GENOMIC DNA]</scope>
    <source>
        <strain evidence="4 5">LHR20</strain>
    </source>
</reference>
<dbReference type="AlphaFoldDB" id="A0A2I0R2S2"/>
<evidence type="ECO:0000313" key="5">
    <source>
        <dbReference type="Proteomes" id="UP000236654"/>
    </source>
</evidence>
<organism evidence="4 5">
    <name type="scientific">Brumimicrobium salinarum</name>
    <dbReference type="NCBI Taxonomy" id="2058658"/>
    <lineage>
        <taxon>Bacteria</taxon>
        <taxon>Pseudomonadati</taxon>
        <taxon>Bacteroidota</taxon>
        <taxon>Flavobacteriia</taxon>
        <taxon>Flavobacteriales</taxon>
        <taxon>Crocinitomicaceae</taxon>
        <taxon>Brumimicrobium</taxon>
    </lineage>
</organism>
<accession>A0A2I0R2S2</accession>
<dbReference type="Proteomes" id="UP000236654">
    <property type="component" value="Unassembled WGS sequence"/>
</dbReference>
<dbReference type="Pfam" id="PF00293">
    <property type="entry name" value="NUDIX"/>
    <property type="match status" value="1"/>
</dbReference>
<dbReference type="PRINTS" id="PR00502">
    <property type="entry name" value="NUDIXFAMILY"/>
</dbReference>
<sequence>MLGIQQNIKLAADAVVFSYDKSGLYLLLVERKKAVNNKKWALPGGFIEDNESPEKAAIRELQEETGVKVEFLKQFYTFGKVKRDPRFRVVSIAHFIIMKKEGVVPIGNDDAAKAKWILLNELPTLAFDHGEVVQMAFDHLQQSISSLSIDCIKETPTLEDVKLITKHLKKAQRKIADLVEK</sequence>
<proteinExistence type="inferred from homology"/>
<protein>
    <recommendedName>
        <fullName evidence="3">Nudix hydrolase domain-containing protein</fullName>
    </recommendedName>
</protein>
<dbReference type="OrthoDB" id="9786141at2"/>
<dbReference type="SUPFAM" id="SSF55811">
    <property type="entry name" value="Nudix"/>
    <property type="match status" value="1"/>
</dbReference>
<dbReference type="PANTHER" id="PTHR43736">
    <property type="entry name" value="ADP-RIBOSE PYROPHOSPHATASE"/>
    <property type="match status" value="1"/>
</dbReference>
<keyword evidence="1 2" id="KW-0378">Hydrolase</keyword>
<dbReference type="InterPro" id="IPR015797">
    <property type="entry name" value="NUDIX_hydrolase-like_dom_sf"/>
</dbReference>
<dbReference type="InterPro" id="IPR000086">
    <property type="entry name" value="NUDIX_hydrolase_dom"/>
</dbReference>
<keyword evidence="5" id="KW-1185">Reference proteome</keyword>
<dbReference type="Gene3D" id="3.90.79.10">
    <property type="entry name" value="Nucleoside Triphosphate Pyrophosphohydrolase"/>
    <property type="match status" value="1"/>
</dbReference>
<dbReference type="PROSITE" id="PS00893">
    <property type="entry name" value="NUDIX_BOX"/>
    <property type="match status" value="1"/>
</dbReference>
<evidence type="ECO:0000256" key="2">
    <source>
        <dbReference type="RuleBase" id="RU003476"/>
    </source>
</evidence>
<dbReference type="EMBL" id="PJNI01000007">
    <property type="protein sequence ID" value="PKR80883.1"/>
    <property type="molecule type" value="Genomic_DNA"/>
</dbReference>